<keyword evidence="4 7" id="KW-0812">Transmembrane</keyword>
<evidence type="ECO:0000256" key="3">
    <source>
        <dbReference type="ARBA" id="ARBA00022475"/>
    </source>
</evidence>
<evidence type="ECO:0000256" key="1">
    <source>
        <dbReference type="ARBA" id="ARBA00004651"/>
    </source>
</evidence>
<dbReference type="EMBL" id="JACIDA010000001">
    <property type="protein sequence ID" value="MBB3871935.1"/>
    <property type="molecule type" value="Genomic_DNA"/>
</dbReference>
<organism evidence="10 11">
    <name type="scientific">Brevundimonas mediterranea</name>
    <dbReference type="NCBI Taxonomy" id="74329"/>
    <lineage>
        <taxon>Bacteria</taxon>
        <taxon>Pseudomonadati</taxon>
        <taxon>Pseudomonadota</taxon>
        <taxon>Alphaproteobacteria</taxon>
        <taxon>Caulobacterales</taxon>
        <taxon>Caulobacteraceae</taxon>
        <taxon>Brevundimonas</taxon>
    </lineage>
</organism>
<keyword evidence="2" id="KW-0813">Transport</keyword>
<protein>
    <submittedName>
        <fullName evidence="10">Putative ABC transport system permease protein</fullName>
    </submittedName>
</protein>
<evidence type="ECO:0000256" key="5">
    <source>
        <dbReference type="ARBA" id="ARBA00022989"/>
    </source>
</evidence>
<reference evidence="10 11" key="1">
    <citation type="submission" date="2020-08" db="EMBL/GenBank/DDBJ databases">
        <title>Genomic Encyclopedia of Type Strains, Phase IV (KMG-IV): sequencing the most valuable type-strain genomes for metagenomic binning, comparative biology and taxonomic classification.</title>
        <authorList>
            <person name="Goeker M."/>
        </authorList>
    </citation>
    <scope>NUCLEOTIDE SEQUENCE [LARGE SCALE GENOMIC DNA]</scope>
    <source>
        <strain evidence="10 11">DSM 14878</strain>
    </source>
</reference>
<evidence type="ECO:0000256" key="2">
    <source>
        <dbReference type="ARBA" id="ARBA00022448"/>
    </source>
</evidence>
<dbReference type="PANTHER" id="PTHR43738:SF1">
    <property type="entry name" value="HEMIN TRANSPORT SYSTEM PERMEASE PROTEIN HRTB-RELATED"/>
    <property type="match status" value="1"/>
</dbReference>
<dbReference type="PIRSF" id="PIRSF031773">
    <property type="entry name" value="DevC"/>
    <property type="match status" value="1"/>
</dbReference>
<proteinExistence type="predicted"/>
<evidence type="ECO:0000256" key="6">
    <source>
        <dbReference type="ARBA" id="ARBA00023136"/>
    </source>
</evidence>
<feature type="transmembrane region" description="Helical" evidence="7">
    <location>
        <begin position="15"/>
        <end position="39"/>
    </location>
</feature>
<keyword evidence="3" id="KW-1003">Cell membrane</keyword>
<keyword evidence="5 7" id="KW-1133">Transmembrane helix</keyword>
<evidence type="ECO:0000256" key="7">
    <source>
        <dbReference type="SAM" id="Phobius"/>
    </source>
</evidence>
<name>A0A7W6A5D9_9CAUL</name>
<evidence type="ECO:0000259" key="8">
    <source>
        <dbReference type="Pfam" id="PF02687"/>
    </source>
</evidence>
<keyword evidence="6 7" id="KW-0472">Membrane</keyword>
<evidence type="ECO:0000313" key="11">
    <source>
        <dbReference type="Proteomes" id="UP000532936"/>
    </source>
</evidence>
<feature type="transmembrane region" description="Helical" evidence="7">
    <location>
        <begin position="265"/>
        <end position="286"/>
    </location>
</feature>
<dbReference type="InterPro" id="IPR051125">
    <property type="entry name" value="ABC-4/HrtB_transporter"/>
</dbReference>
<accession>A0A7W6A5D9</accession>
<sequence length="389" mass="41404">MSLALSTLLYEWRRYMAAVVALAFSGLLVLAQVGMFMGIGKAFTAQIDRARADIMILSPGATALFNGGPSGVPRRIMPVVYQHPEVLAVADLDGSGGRWQNIVKDKEPGGDPAAPGAKKMEFVNVTTIDAMPGAVTVPVDYSDDLVEALRQPYAVAVDQTALGRLGVKLGDQASYNGKTVRVAAVTQGYPNMMQATVVMSRDTLRMLGEANTGERVGPLMVQIKDPARAPIVVAQLNSISNGQFKAWTRQDLAEANEGAMMKESFIAIMLGFSLFLGVLIGVAITWQTLRGAIMANIKEFASLRALGVAMGSLRWIVLELSFWVGIAGVLAAFVLTWGVSLLAAGSGLTMSFPPMMVMMVSLMLIVIALLSGLLSLGVLKNSQPADLLR</sequence>
<dbReference type="Pfam" id="PF12704">
    <property type="entry name" value="MacB_PCD"/>
    <property type="match status" value="1"/>
</dbReference>
<feature type="transmembrane region" description="Helical" evidence="7">
    <location>
        <begin position="320"/>
        <end position="344"/>
    </location>
</feature>
<comment type="caution">
    <text evidence="10">The sequence shown here is derived from an EMBL/GenBank/DDBJ whole genome shotgun (WGS) entry which is preliminary data.</text>
</comment>
<gene>
    <name evidence="10" type="ORF">GGR11_001449</name>
</gene>
<dbReference type="InterPro" id="IPR005891">
    <property type="entry name" value="DevC"/>
</dbReference>
<dbReference type="Pfam" id="PF02687">
    <property type="entry name" value="FtsX"/>
    <property type="match status" value="1"/>
</dbReference>
<evidence type="ECO:0000259" key="9">
    <source>
        <dbReference type="Pfam" id="PF12704"/>
    </source>
</evidence>
<comment type="subcellular location">
    <subcellularLocation>
        <location evidence="1">Cell membrane</location>
        <topology evidence="1">Multi-pass membrane protein</topology>
    </subcellularLocation>
</comment>
<dbReference type="InterPro" id="IPR025857">
    <property type="entry name" value="MacB_PCD"/>
</dbReference>
<feature type="domain" description="ABC3 transporter permease C-terminal" evidence="8">
    <location>
        <begin position="272"/>
        <end position="383"/>
    </location>
</feature>
<dbReference type="InterPro" id="IPR003838">
    <property type="entry name" value="ABC3_permease_C"/>
</dbReference>
<feature type="domain" description="MacB-like periplasmic core" evidence="9">
    <location>
        <begin position="18"/>
        <end position="238"/>
    </location>
</feature>
<feature type="transmembrane region" description="Helical" evidence="7">
    <location>
        <begin position="356"/>
        <end position="379"/>
    </location>
</feature>
<dbReference type="PANTHER" id="PTHR43738">
    <property type="entry name" value="ABC TRANSPORTER, MEMBRANE PROTEIN"/>
    <property type="match status" value="1"/>
</dbReference>
<evidence type="ECO:0000256" key="4">
    <source>
        <dbReference type="ARBA" id="ARBA00022692"/>
    </source>
</evidence>
<dbReference type="RefSeq" id="WP_183196058.1">
    <property type="nucleotide sequence ID" value="NZ_JACIDA010000001.1"/>
</dbReference>
<dbReference type="GO" id="GO:0005886">
    <property type="term" value="C:plasma membrane"/>
    <property type="evidence" value="ECO:0007669"/>
    <property type="project" value="UniProtKB-SubCell"/>
</dbReference>
<dbReference type="Proteomes" id="UP000532936">
    <property type="component" value="Unassembled WGS sequence"/>
</dbReference>
<dbReference type="AlphaFoldDB" id="A0A7W6A5D9"/>
<evidence type="ECO:0000313" key="10">
    <source>
        <dbReference type="EMBL" id="MBB3871935.1"/>
    </source>
</evidence>